<name>A0A4Y2IPD9_ARAVE</name>
<feature type="region of interest" description="Disordered" evidence="1">
    <location>
        <begin position="76"/>
        <end position="104"/>
    </location>
</feature>
<keyword evidence="3" id="KW-1185">Reference proteome</keyword>
<accession>A0A4Y2IPD9</accession>
<gene>
    <name evidence="2" type="ORF">AVEN_86080_1</name>
</gene>
<dbReference type="AlphaFoldDB" id="A0A4Y2IPD9"/>
<dbReference type="EMBL" id="BGPR01002798">
    <property type="protein sequence ID" value="GBM79069.1"/>
    <property type="molecule type" value="Genomic_DNA"/>
</dbReference>
<evidence type="ECO:0000256" key="1">
    <source>
        <dbReference type="SAM" id="MobiDB-lite"/>
    </source>
</evidence>
<evidence type="ECO:0000313" key="3">
    <source>
        <dbReference type="Proteomes" id="UP000499080"/>
    </source>
</evidence>
<reference evidence="2 3" key="1">
    <citation type="journal article" date="2019" name="Sci. Rep.">
        <title>Orb-weaving spider Araneus ventricosus genome elucidates the spidroin gene catalogue.</title>
        <authorList>
            <person name="Kono N."/>
            <person name="Nakamura H."/>
            <person name="Ohtoshi R."/>
            <person name="Moran D.A.P."/>
            <person name="Shinohara A."/>
            <person name="Yoshida Y."/>
            <person name="Fujiwara M."/>
            <person name="Mori M."/>
            <person name="Tomita M."/>
            <person name="Arakawa K."/>
        </authorList>
    </citation>
    <scope>NUCLEOTIDE SEQUENCE [LARGE SCALE GENOMIC DNA]</scope>
</reference>
<organism evidence="2 3">
    <name type="scientific">Araneus ventricosus</name>
    <name type="common">Orbweaver spider</name>
    <name type="synonym">Epeira ventricosa</name>
    <dbReference type="NCBI Taxonomy" id="182803"/>
    <lineage>
        <taxon>Eukaryota</taxon>
        <taxon>Metazoa</taxon>
        <taxon>Ecdysozoa</taxon>
        <taxon>Arthropoda</taxon>
        <taxon>Chelicerata</taxon>
        <taxon>Arachnida</taxon>
        <taxon>Araneae</taxon>
        <taxon>Araneomorphae</taxon>
        <taxon>Entelegynae</taxon>
        <taxon>Araneoidea</taxon>
        <taxon>Araneidae</taxon>
        <taxon>Araneus</taxon>
    </lineage>
</organism>
<sequence>MTRTTPELAPPLQASAPHMREDVMIKRKMGPIHDGYSVESGSEADTLPLGHLHRSSRTSRFEGTRGIFWDAARHFDPWSDDEDDTLTGNRLSNLPHRTSGRTHD</sequence>
<dbReference type="Proteomes" id="UP000499080">
    <property type="component" value="Unassembled WGS sequence"/>
</dbReference>
<comment type="caution">
    <text evidence="2">The sequence shown here is derived from an EMBL/GenBank/DDBJ whole genome shotgun (WGS) entry which is preliminary data.</text>
</comment>
<proteinExistence type="predicted"/>
<protein>
    <submittedName>
        <fullName evidence="2">Uncharacterized protein</fullName>
    </submittedName>
</protein>
<evidence type="ECO:0000313" key="2">
    <source>
        <dbReference type="EMBL" id="GBM79069.1"/>
    </source>
</evidence>
<feature type="compositionally biased region" description="Polar residues" evidence="1">
    <location>
        <begin position="86"/>
        <end position="96"/>
    </location>
</feature>